<name>A0A9E4N179_9GAMM</name>
<sequence>MLFNDNQLPEDNTEDRAGPTIIQTTVDPERWVRADIDRLPATVVDYIKELQAQVLQSSGRTPSRDWVVARIIEGVLPLPDWADTSKHTD</sequence>
<protein>
    <submittedName>
        <fullName evidence="2">Uncharacterized protein</fullName>
    </submittedName>
</protein>
<dbReference type="Proteomes" id="UP000886687">
    <property type="component" value="Unassembled WGS sequence"/>
</dbReference>
<feature type="compositionally biased region" description="Polar residues" evidence="1">
    <location>
        <begin position="1"/>
        <end position="10"/>
    </location>
</feature>
<gene>
    <name evidence="2" type="ORF">JAZ04_14370</name>
</gene>
<dbReference type="AlphaFoldDB" id="A0A9E4N179"/>
<evidence type="ECO:0000313" key="2">
    <source>
        <dbReference type="EMBL" id="MCG7940023.1"/>
    </source>
</evidence>
<feature type="region of interest" description="Disordered" evidence="1">
    <location>
        <begin position="1"/>
        <end position="20"/>
    </location>
</feature>
<comment type="caution">
    <text evidence="2">The sequence shown here is derived from an EMBL/GenBank/DDBJ whole genome shotgun (WGS) entry which is preliminary data.</text>
</comment>
<accession>A0A9E4N179</accession>
<reference evidence="2" key="1">
    <citation type="journal article" date="2021" name="Proc. Natl. Acad. Sci. U.S.A.">
        <title>Global biogeography of chemosynthetic symbionts reveals both localized and globally distributed symbiont groups. .</title>
        <authorList>
            <person name="Osvatic J.T."/>
            <person name="Wilkins L.G.E."/>
            <person name="Leibrecht L."/>
            <person name="Leray M."/>
            <person name="Zauner S."/>
            <person name="Polzin J."/>
            <person name="Camacho Y."/>
            <person name="Gros O."/>
            <person name="van Gils J.A."/>
            <person name="Eisen J.A."/>
            <person name="Petersen J.M."/>
            <person name="Yuen B."/>
        </authorList>
    </citation>
    <scope>NUCLEOTIDE SEQUENCE</scope>
    <source>
        <strain evidence="2">MAGL173</strain>
    </source>
</reference>
<proteinExistence type="predicted"/>
<evidence type="ECO:0000313" key="3">
    <source>
        <dbReference type="Proteomes" id="UP000886687"/>
    </source>
</evidence>
<organism evidence="2 3">
    <name type="scientific">Candidatus Thiodiazotropha lotti</name>
    <dbReference type="NCBI Taxonomy" id="2792787"/>
    <lineage>
        <taxon>Bacteria</taxon>
        <taxon>Pseudomonadati</taxon>
        <taxon>Pseudomonadota</taxon>
        <taxon>Gammaproteobacteria</taxon>
        <taxon>Chromatiales</taxon>
        <taxon>Sedimenticolaceae</taxon>
        <taxon>Candidatus Thiodiazotropha</taxon>
    </lineage>
</organism>
<dbReference type="EMBL" id="JAEPDI010000012">
    <property type="protein sequence ID" value="MCG7940023.1"/>
    <property type="molecule type" value="Genomic_DNA"/>
</dbReference>
<evidence type="ECO:0000256" key="1">
    <source>
        <dbReference type="SAM" id="MobiDB-lite"/>
    </source>
</evidence>